<dbReference type="EMBL" id="HF582854">
    <property type="protein sequence ID" value="CCQ36698.1"/>
    <property type="molecule type" value="Genomic_DNA"/>
</dbReference>
<dbReference type="SUPFAM" id="SSF48452">
    <property type="entry name" value="TPR-like"/>
    <property type="match status" value="2"/>
</dbReference>
<feature type="transmembrane region" description="Helical" evidence="4">
    <location>
        <begin position="65"/>
        <end position="84"/>
    </location>
</feature>
<dbReference type="eggNOG" id="arCOG03682">
    <property type="taxonomic scope" value="Archaea"/>
</dbReference>
<dbReference type="STRING" id="268739.Nmlp_2535"/>
<accession>M1Y2H5</accession>
<dbReference type="InterPro" id="IPR019734">
    <property type="entry name" value="TPR_rpt"/>
</dbReference>
<evidence type="ECO:0000256" key="4">
    <source>
        <dbReference type="SAM" id="Phobius"/>
    </source>
</evidence>
<keyword evidence="7" id="KW-1185">Reference proteome</keyword>
<feature type="domain" description="Protein kinase" evidence="5">
    <location>
        <begin position="785"/>
        <end position="1038"/>
    </location>
</feature>
<dbReference type="InterPro" id="IPR045269">
    <property type="entry name" value="Atg1-like"/>
</dbReference>
<name>M1Y2H5_NATM8</name>
<evidence type="ECO:0000256" key="3">
    <source>
        <dbReference type="SAM" id="MobiDB-lite"/>
    </source>
</evidence>
<dbReference type="InterPro" id="IPR011009">
    <property type="entry name" value="Kinase-like_dom_sf"/>
</dbReference>
<dbReference type="CDD" id="cd14014">
    <property type="entry name" value="STKc_PknB_like"/>
    <property type="match status" value="1"/>
</dbReference>
<dbReference type="AlphaFoldDB" id="M1Y2H5"/>
<dbReference type="InterPro" id="IPR000719">
    <property type="entry name" value="Prot_kinase_dom"/>
</dbReference>
<dbReference type="Pfam" id="PF00069">
    <property type="entry name" value="Pkinase"/>
    <property type="match status" value="1"/>
</dbReference>
<dbReference type="InterPro" id="IPR017441">
    <property type="entry name" value="Protein_kinase_ATP_BS"/>
</dbReference>
<feature type="region of interest" description="Disordered" evidence="3">
    <location>
        <begin position="724"/>
        <end position="770"/>
    </location>
</feature>
<dbReference type="eggNOG" id="arCOG09167">
    <property type="taxonomic scope" value="Archaea"/>
</dbReference>
<protein>
    <submittedName>
        <fullName evidence="6">Protein kinase domain protein</fullName>
    </submittedName>
</protein>
<keyword evidence="1" id="KW-0547">Nucleotide-binding</keyword>
<dbReference type="KEGG" id="nmo:Nmlp_2535"/>
<evidence type="ECO:0000256" key="2">
    <source>
        <dbReference type="ARBA" id="ARBA00022840"/>
    </source>
</evidence>
<keyword evidence="4" id="KW-1133">Transmembrane helix</keyword>
<evidence type="ECO:0000313" key="7">
    <source>
        <dbReference type="Proteomes" id="UP000011867"/>
    </source>
</evidence>
<dbReference type="eggNOG" id="arCOG03038">
    <property type="taxonomic scope" value="Archaea"/>
</dbReference>
<keyword evidence="4" id="KW-0472">Membrane</keyword>
<dbReference type="Gene3D" id="3.30.200.20">
    <property type="entry name" value="Phosphorylase Kinase, domain 1"/>
    <property type="match status" value="1"/>
</dbReference>
<dbReference type="PROSITE" id="PS50011">
    <property type="entry name" value="PROTEIN_KINASE_DOM"/>
    <property type="match status" value="1"/>
</dbReference>
<dbReference type="GO" id="GO:0005737">
    <property type="term" value="C:cytoplasm"/>
    <property type="evidence" value="ECO:0007669"/>
    <property type="project" value="TreeGrafter"/>
</dbReference>
<evidence type="ECO:0000259" key="5">
    <source>
        <dbReference type="PROSITE" id="PS50011"/>
    </source>
</evidence>
<reference evidence="6 7" key="1">
    <citation type="journal article" date="2013" name="Genome Announc.">
        <title>Genome of the haloarchaeon Natronomonas moolapensis, a neutrophilic member of a previously haloalkaliphilic genus.</title>
        <authorList>
            <person name="Dyall-Smith M.L."/>
            <person name="Pfeiffer F."/>
            <person name="Oberwinkler T."/>
            <person name="Klee K."/>
            <person name="Rampp M."/>
            <person name="Palm P."/>
            <person name="Gross K."/>
            <person name="Schuster S.C."/>
            <person name="Oesterhelt D."/>
        </authorList>
    </citation>
    <scope>NUCLEOTIDE SEQUENCE [LARGE SCALE GENOMIC DNA]</scope>
    <source>
        <strain evidence="7">DSM 18674 / JCM 14361 / 8.8.11</strain>
    </source>
</reference>
<dbReference type="SMART" id="SM00220">
    <property type="entry name" value="S_TKc"/>
    <property type="match status" value="1"/>
</dbReference>
<keyword evidence="2" id="KW-0067">ATP-binding</keyword>
<evidence type="ECO:0000313" key="6">
    <source>
        <dbReference type="EMBL" id="CCQ36698.1"/>
    </source>
</evidence>
<feature type="compositionally biased region" description="Low complexity" evidence="3">
    <location>
        <begin position="744"/>
        <end position="762"/>
    </location>
</feature>
<feature type="transmembrane region" description="Helical" evidence="4">
    <location>
        <begin position="31"/>
        <end position="53"/>
    </location>
</feature>
<dbReference type="InterPro" id="IPR011990">
    <property type="entry name" value="TPR-like_helical_dom_sf"/>
</dbReference>
<dbReference type="PROSITE" id="PS00108">
    <property type="entry name" value="PROTEIN_KINASE_ST"/>
    <property type="match status" value="1"/>
</dbReference>
<feature type="compositionally biased region" description="Polar residues" evidence="3">
    <location>
        <begin position="733"/>
        <end position="743"/>
    </location>
</feature>
<dbReference type="HOGENOM" id="CLU_292679_0_0_2"/>
<dbReference type="InterPro" id="IPR008271">
    <property type="entry name" value="Ser/Thr_kinase_AS"/>
</dbReference>
<dbReference type="GO" id="GO:0005524">
    <property type="term" value="F:ATP binding"/>
    <property type="evidence" value="ECO:0007669"/>
    <property type="project" value="UniProtKB-KW"/>
</dbReference>
<dbReference type="SUPFAM" id="SSF56112">
    <property type="entry name" value="Protein kinase-like (PK-like)"/>
    <property type="match status" value="1"/>
</dbReference>
<keyword evidence="4" id="KW-0812">Transmembrane</keyword>
<sequence>MLFPFVSPSVVIAYVLRRRELVTHDGFWGRWAYVSGTAVAALTLSIVGLLIFGDPSTEGNTIGQNVAVSIFIAFTLLPSLTTYFDLQYLRRAWSHDFSFINWLWVPMMLVWFFQIIFFTAYGYWRRKFLDGKRWIKTTEDTLNKTRSQLEEGVSALESDQYDSALSCFNRAEQSLDNANAIVRRFIDESSDEYPKHAQKVISEISEMQRHIEGNRAHSEAAIALEAGLDALDDNKIESAIDSFETAIDRSETALGTVDEQATTNKIRKTSLRARNELEATLEQYIDERILPLENRIETTYEDGISALKAGNYDEAADCFSEVDDYLSELQSRVKAYGLNRDLPVDSDDVAEKMTTVERQRIVSEELDPLADQIESMYEEGVSALEAGNYEAALDRFEEAKDAIEQFQSVQANHGFDRDPPITSDEVVDQIDTVECEHERAAIESCLSRVGEARSEGKSAMGANEYDRAVTTLEHAREEFKDVSSLIAKSSLNEWDLEERESTLNELYETAVTERETQRYRDSKERGETLLDEAIASAEAGNYATAIKTCNEAHEAFEEAQAVAEELSVVGGDQIEDRLDDISDLLSDYQIRELSERVTDARVSVDEGDREQYLTAANDLDELTAELDGQEIDRERDLAVLREEAELERLKALLLAERERSIEAIEAFRDGDYATARDYFEDIQSVVAGIRADAEEAGVTDYDGVIEQLESTCERNATAARRGALGIDDDPTVTPITVSMGNRNDSSQSPDDSVSVPVATDDPASSIRRSGGASLDDALLDALPVAEVRGHIGSGGNADVYEVRLDSGERAALKVPRWQGTLSATLIDEFENEAETWSKLDEHDGIVSVINWDNEPLPWLLLEYLPASLANRMDSLSVDSGVSVLVDVADALEFAHGRGVVHLDVKPENVLLTDTDTPKVGDWGLSQVVLNHKRTGMGLTPPYSAPEQLSDEYGDIDRRTDIYQLSALAYRVLTGRVPFDADRPIDLQQQILREDPTPPSTINPALDPAIDDVLVRGLAKNPDDRYEAAVLFRNAISSLAR</sequence>
<keyword evidence="6" id="KW-0418">Kinase</keyword>
<keyword evidence="6" id="KW-0808">Transferase</keyword>
<dbReference type="SMART" id="SM00028">
    <property type="entry name" value="TPR"/>
    <property type="match status" value="5"/>
</dbReference>
<gene>
    <name evidence="6" type="ordered locus">Nmlp_2535</name>
</gene>
<dbReference type="PANTHER" id="PTHR24348">
    <property type="entry name" value="SERINE/THREONINE-PROTEIN KINASE UNC-51-RELATED"/>
    <property type="match status" value="1"/>
</dbReference>
<organism evidence="6 7">
    <name type="scientific">Natronomonas moolapensis (strain DSM 18674 / CECT 7526 / JCM 14361 / 8.8.11)</name>
    <dbReference type="NCBI Taxonomy" id="268739"/>
    <lineage>
        <taxon>Archaea</taxon>
        <taxon>Methanobacteriati</taxon>
        <taxon>Methanobacteriota</taxon>
        <taxon>Stenosarchaea group</taxon>
        <taxon>Halobacteria</taxon>
        <taxon>Halobacteriales</taxon>
        <taxon>Natronomonadaceae</taxon>
        <taxon>Natronomonas</taxon>
    </lineage>
</organism>
<dbReference type="Proteomes" id="UP000011867">
    <property type="component" value="Chromosome"/>
</dbReference>
<dbReference type="Gene3D" id="1.10.510.10">
    <property type="entry name" value="Transferase(Phosphotransferase) domain 1"/>
    <property type="match status" value="1"/>
</dbReference>
<proteinExistence type="predicted"/>
<evidence type="ECO:0000256" key="1">
    <source>
        <dbReference type="ARBA" id="ARBA00022741"/>
    </source>
</evidence>
<dbReference type="Gene3D" id="1.25.40.10">
    <property type="entry name" value="Tetratricopeptide repeat domain"/>
    <property type="match status" value="1"/>
</dbReference>
<dbReference type="PROSITE" id="PS00107">
    <property type="entry name" value="PROTEIN_KINASE_ATP"/>
    <property type="match status" value="1"/>
</dbReference>
<feature type="transmembrane region" description="Helical" evidence="4">
    <location>
        <begin position="104"/>
        <end position="124"/>
    </location>
</feature>
<dbReference type="GO" id="GO:0004674">
    <property type="term" value="F:protein serine/threonine kinase activity"/>
    <property type="evidence" value="ECO:0007669"/>
    <property type="project" value="InterPro"/>
</dbReference>